<protein>
    <submittedName>
        <fullName evidence="1">Uncharacterized protein</fullName>
    </submittedName>
</protein>
<comment type="caution">
    <text evidence="1">The sequence shown here is derived from an EMBL/GenBank/DDBJ whole genome shotgun (WGS) entry which is preliminary data.</text>
</comment>
<accession>A0A0F9HAP8</accession>
<reference evidence="1" key="1">
    <citation type="journal article" date="2015" name="Nature">
        <title>Complex archaea that bridge the gap between prokaryotes and eukaryotes.</title>
        <authorList>
            <person name="Spang A."/>
            <person name="Saw J.H."/>
            <person name="Jorgensen S.L."/>
            <person name="Zaremba-Niedzwiedzka K."/>
            <person name="Martijn J."/>
            <person name="Lind A.E."/>
            <person name="van Eijk R."/>
            <person name="Schleper C."/>
            <person name="Guy L."/>
            <person name="Ettema T.J."/>
        </authorList>
    </citation>
    <scope>NUCLEOTIDE SEQUENCE</scope>
</reference>
<dbReference type="AlphaFoldDB" id="A0A0F9HAP8"/>
<gene>
    <name evidence="1" type="ORF">LCGC14_1807740</name>
</gene>
<dbReference type="EMBL" id="LAZR01017511">
    <property type="protein sequence ID" value="KKM00107.1"/>
    <property type="molecule type" value="Genomic_DNA"/>
</dbReference>
<organism evidence="1">
    <name type="scientific">marine sediment metagenome</name>
    <dbReference type="NCBI Taxonomy" id="412755"/>
    <lineage>
        <taxon>unclassified sequences</taxon>
        <taxon>metagenomes</taxon>
        <taxon>ecological metagenomes</taxon>
    </lineage>
</organism>
<proteinExistence type="predicted"/>
<name>A0A0F9HAP8_9ZZZZ</name>
<evidence type="ECO:0000313" key="1">
    <source>
        <dbReference type="EMBL" id="KKM00107.1"/>
    </source>
</evidence>
<sequence length="169" mass="17970">MYIKTLLTAAAAATAFAAAIPATAQPVSQSEAQLARSLGVDAGQFSLNQLVKLKNLSTEDRSEAMNRIDFVRDNARQVSRDSVNVDTTQFSRSLGVEPGTLSTTQLQRLQTALVENDTVRADYIRNGTASNAPSTAGKAQLAASLGVSADAYTLPELVALQSRLVNDER</sequence>